<keyword evidence="1" id="KW-0812">Transmembrane</keyword>
<organism evidence="2 3">
    <name type="scientific">Microthlaspi erraticum</name>
    <dbReference type="NCBI Taxonomy" id="1685480"/>
    <lineage>
        <taxon>Eukaryota</taxon>
        <taxon>Viridiplantae</taxon>
        <taxon>Streptophyta</taxon>
        <taxon>Embryophyta</taxon>
        <taxon>Tracheophyta</taxon>
        <taxon>Spermatophyta</taxon>
        <taxon>Magnoliopsida</taxon>
        <taxon>eudicotyledons</taxon>
        <taxon>Gunneridae</taxon>
        <taxon>Pentapetalae</taxon>
        <taxon>rosids</taxon>
        <taxon>malvids</taxon>
        <taxon>Brassicales</taxon>
        <taxon>Brassicaceae</taxon>
        <taxon>Coluteocarpeae</taxon>
        <taxon>Microthlaspi</taxon>
    </lineage>
</organism>
<evidence type="ECO:0000256" key="1">
    <source>
        <dbReference type="SAM" id="Phobius"/>
    </source>
</evidence>
<proteinExistence type="predicted"/>
<dbReference type="EMBL" id="CACVBM020001840">
    <property type="protein sequence ID" value="CAA7060932.1"/>
    <property type="molecule type" value="Genomic_DNA"/>
</dbReference>
<accession>A0A6D2L5N7</accession>
<sequence length="124" mass="14032">MLVKSLHIYKNVFFSLRAIFWAIPLTVLFVFERASFRPLSSVFSGSNTAVSVRWAYTRQEESPGSLKRKRRCVDPGLQNLPFDDAYGMALSPIRRFEPGFDVRTGYEESQDSCSAYHTINGGAV</sequence>
<dbReference type="AlphaFoldDB" id="A0A6D2L5N7"/>
<keyword evidence="1" id="KW-1133">Transmembrane helix</keyword>
<keyword evidence="3" id="KW-1185">Reference proteome</keyword>
<feature type="transmembrane region" description="Helical" evidence="1">
    <location>
        <begin position="12"/>
        <end position="31"/>
    </location>
</feature>
<protein>
    <submittedName>
        <fullName evidence="2">Uncharacterized protein</fullName>
    </submittedName>
</protein>
<evidence type="ECO:0000313" key="3">
    <source>
        <dbReference type="Proteomes" id="UP000467841"/>
    </source>
</evidence>
<keyword evidence="1" id="KW-0472">Membrane</keyword>
<comment type="caution">
    <text evidence="2">The sequence shown here is derived from an EMBL/GenBank/DDBJ whole genome shotgun (WGS) entry which is preliminary data.</text>
</comment>
<reference evidence="2" key="1">
    <citation type="submission" date="2020-01" db="EMBL/GenBank/DDBJ databases">
        <authorList>
            <person name="Mishra B."/>
        </authorList>
    </citation>
    <scope>NUCLEOTIDE SEQUENCE [LARGE SCALE GENOMIC DNA]</scope>
</reference>
<name>A0A6D2L5N7_9BRAS</name>
<gene>
    <name evidence="2" type="ORF">MERR_LOCUS48168</name>
</gene>
<dbReference type="Proteomes" id="UP000467841">
    <property type="component" value="Unassembled WGS sequence"/>
</dbReference>
<evidence type="ECO:0000313" key="2">
    <source>
        <dbReference type="EMBL" id="CAA7060932.1"/>
    </source>
</evidence>